<comment type="similarity">
    <text evidence="1">Belongs to the LysR transcriptional regulatory family.</text>
</comment>
<accession>A0A1Y5TIR6</accession>
<dbReference type="PANTHER" id="PTHR30537:SF5">
    <property type="entry name" value="HTH-TYPE TRANSCRIPTIONAL ACTIVATOR TTDR-RELATED"/>
    <property type="match status" value="1"/>
</dbReference>
<dbReference type="Gene3D" id="1.10.10.10">
    <property type="entry name" value="Winged helix-like DNA-binding domain superfamily/Winged helix DNA-binding domain"/>
    <property type="match status" value="1"/>
</dbReference>
<gene>
    <name evidence="6" type="primary">dmlR_6</name>
    <name evidence="6" type="ORF">PEL8287_03450</name>
</gene>
<dbReference type="PANTHER" id="PTHR30537">
    <property type="entry name" value="HTH-TYPE TRANSCRIPTIONAL REGULATOR"/>
    <property type="match status" value="1"/>
</dbReference>
<feature type="domain" description="HTH lysR-type" evidence="5">
    <location>
        <begin position="1"/>
        <end position="61"/>
    </location>
</feature>
<keyword evidence="7" id="KW-1185">Reference proteome</keyword>
<dbReference type="InterPro" id="IPR058163">
    <property type="entry name" value="LysR-type_TF_proteobact-type"/>
</dbReference>
<evidence type="ECO:0000256" key="1">
    <source>
        <dbReference type="ARBA" id="ARBA00009437"/>
    </source>
</evidence>
<dbReference type="GO" id="GO:0003700">
    <property type="term" value="F:DNA-binding transcription factor activity"/>
    <property type="evidence" value="ECO:0007669"/>
    <property type="project" value="InterPro"/>
</dbReference>
<keyword evidence="4" id="KW-0804">Transcription</keyword>
<dbReference type="EMBL" id="FWFL01000010">
    <property type="protein sequence ID" value="SLN62938.1"/>
    <property type="molecule type" value="Genomic_DNA"/>
</dbReference>
<reference evidence="6 7" key="1">
    <citation type="submission" date="2017-03" db="EMBL/GenBank/DDBJ databases">
        <authorList>
            <person name="Afonso C.L."/>
            <person name="Miller P.J."/>
            <person name="Scott M.A."/>
            <person name="Spackman E."/>
            <person name="Goraichik I."/>
            <person name="Dimitrov K.M."/>
            <person name="Suarez D.L."/>
            <person name="Swayne D.E."/>
        </authorList>
    </citation>
    <scope>NUCLEOTIDE SEQUENCE [LARGE SCALE GENOMIC DNA]</scope>
    <source>
        <strain evidence="6 7">CECT 8287</strain>
    </source>
</reference>
<evidence type="ECO:0000313" key="6">
    <source>
        <dbReference type="EMBL" id="SLN62938.1"/>
    </source>
</evidence>
<dbReference type="Pfam" id="PF03466">
    <property type="entry name" value="LysR_substrate"/>
    <property type="match status" value="1"/>
</dbReference>
<name>A0A1Y5TIR6_9RHOB</name>
<dbReference type="Gene3D" id="3.40.190.290">
    <property type="match status" value="1"/>
</dbReference>
<organism evidence="6 7">
    <name type="scientific">Roseovarius litorisediminis</name>
    <dbReference type="NCBI Taxonomy" id="1312363"/>
    <lineage>
        <taxon>Bacteria</taxon>
        <taxon>Pseudomonadati</taxon>
        <taxon>Pseudomonadota</taxon>
        <taxon>Alphaproteobacteria</taxon>
        <taxon>Rhodobacterales</taxon>
        <taxon>Roseobacteraceae</taxon>
        <taxon>Roseovarius</taxon>
    </lineage>
</organism>
<dbReference type="PROSITE" id="PS50931">
    <property type="entry name" value="HTH_LYSR"/>
    <property type="match status" value="1"/>
</dbReference>
<keyword evidence="3" id="KW-0238">DNA-binding</keyword>
<dbReference type="OrthoDB" id="9815174at2"/>
<evidence type="ECO:0000256" key="2">
    <source>
        <dbReference type="ARBA" id="ARBA00023015"/>
    </source>
</evidence>
<protein>
    <submittedName>
        <fullName evidence="6">HTH-type transcriptional regulator DmlR</fullName>
    </submittedName>
</protein>
<dbReference type="FunFam" id="1.10.10.10:FF:000001">
    <property type="entry name" value="LysR family transcriptional regulator"/>
    <property type="match status" value="1"/>
</dbReference>
<dbReference type="AlphaFoldDB" id="A0A1Y5TIR6"/>
<dbReference type="InterPro" id="IPR000847">
    <property type="entry name" value="LysR_HTH_N"/>
</dbReference>
<evidence type="ECO:0000256" key="3">
    <source>
        <dbReference type="ARBA" id="ARBA00023125"/>
    </source>
</evidence>
<keyword evidence="2" id="KW-0805">Transcription regulation</keyword>
<evidence type="ECO:0000259" key="5">
    <source>
        <dbReference type="PROSITE" id="PS50931"/>
    </source>
</evidence>
<dbReference type="SUPFAM" id="SSF46785">
    <property type="entry name" value="Winged helix' DNA-binding domain"/>
    <property type="match status" value="1"/>
</dbReference>
<sequence length="300" mass="33290">MPKAPLSDIATFVAIVEHGSMRAAATALGVKPPAISYRLSRLEEEVGVSLLLRSTRSVELTEAGRRLFQRSNPALHQISDALSDARRAGEIPSGTLRIALSHVAFRYTLADVLAEFHALYPEIELDLSFDDALVDLAEQGFHAGVRIGNLLEQSMIAIRLTGPRRIVHVASPEYLDRNGRPSKPADLLDHECIRFRFGTTKRTLQWKFQDADGVTSIDVGGSVIVNNTTAQVDAARLGLGIAWFGEKIVEREIRKGELEVVLNDYAVKGEPFFLFFPREYAQLKILRVLIDFLKSKTRLG</sequence>
<evidence type="ECO:0000313" key="7">
    <source>
        <dbReference type="Proteomes" id="UP000193827"/>
    </source>
</evidence>
<dbReference type="Pfam" id="PF00126">
    <property type="entry name" value="HTH_1"/>
    <property type="match status" value="1"/>
</dbReference>
<dbReference type="Proteomes" id="UP000193827">
    <property type="component" value="Unassembled WGS sequence"/>
</dbReference>
<proteinExistence type="inferred from homology"/>
<evidence type="ECO:0000256" key="4">
    <source>
        <dbReference type="ARBA" id="ARBA00023163"/>
    </source>
</evidence>
<dbReference type="SUPFAM" id="SSF53850">
    <property type="entry name" value="Periplasmic binding protein-like II"/>
    <property type="match status" value="1"/>
</dbReference>
<dbReference type="InterPro" id="IPR036390">
    <property type="entry name" value="WH_DNA-bd_sf"/>
</dbReference>
<dbReference type="InterPro" id="IPR036388">
    <property type="entry name" value="WH-like_DNA-bd_sf"/>
</dbReference>
<dbReference type="InterPro" id="IPR005119">
    <property type="entry name" value="LysR_subst-bd"/>
</dbReference>
<dbReference type="GO" id="GO:0003677">
    <property type="term" value="F:DNA binding"/>
    <property type="evidence" value="ECO:0007669"/>
    <property type="project" value="UniProtKB-KW"/>
</dbReference>
<dbReference type="RefSeq" id="WP_085893646.1">
    <property type="nucleotide sequence ID" value="NZ_FWFL01000010.1"/>
</dbReference>